<evidence type="ECO:0000313" key="1">
    <source>
        <dbReference type="EMBL" id="SDG58950.1"/>
    </source>
</evidence>
<accession>A0A8G2F0C3</accession>
<dbReference type="Proteomes" id="UP000198615">
    <property type="component" value="Unassembled WGS sequence"/>
</dbReference>
<protein>
    <submittedName>
        <fullName evidence="1">Uncharacterized protein</fullName>
    </submittedName>
</protein>
<evidence type="ECO:0000313" key="2">
    <source>
        <dbReference type="Proteomes" id="UP000198615"/>
    </source>
</evidence>
<keyword evidence="2" id="KW-1185">Reference proteome</keyword>
<dbReference type="EMBL" id="FNBW01000028">
    <property type="protein sequence ID" value="SDG58950.1"/>
    <property type="molecule type" value="Genomic_DNA"/>
</dbReference>
<dbReference type="AlphaFoldDB" id="A0A8G2F0C3"/>
<reference evidence="1 2" key="1">
    <citation type="submission" date="2016-10" db="EMBL/GenBank/DDBJ databases">
        <authorList>
            <person name="Varghese N."/>
            <person name="Submissions S."/>
        </authorList>
    </citation>
    <scope>NUCLEOTIDE SEQUENCE [LARGE SCALE GENOMIC DNA]</scope>
    <source>
        <strain evidence="1 2">DSM 18839</strain>
    </source>
</reference>
<proteinExistence type="predicted"/>
<gene>
    <name evidence="1" type="ORF">SAMN05660686_04949</name>
</gene>
<organism evidence="1 2">
    <name type="scientific">Thalassobaculum litoreum DSM 18839</name>
    <dbReference type="NCBI Taxonomy" id="1123362"/>
    <lineage>
        <taxon>Bacteria</taxon>
        <taxon>Pseudomonadati</taxon>
        <taxon>Pseudomonadota</taxon>
        <taxon>Alphaproteobacteria</taxon>
        <taxon>Rhodospirillales</taxon>
        <taxon>Thalassobaculaceae</taxon>
        <taxon>Thalassobaculum</taxon>
    </lineage>
</organism>
<comment type="caution">
    <text evidence="1">The sequence shown here is derived from an EMBL/GenBank/DDBJ whole genome shotgun (WGS) entry which is preliminary data.</text>
</comment>
<sequence>MIFAKAWADNPISALAWAAYCDESASTLTHEIARDDYSVLEAICYVVLARFLDTEKERVPIPAATEEAAHRLYGASVAWCFNAFNVDVLRLDPAQNYPASTLMALEDASALVEDLATDHPLLSELLGYWYPLGDRQRYFFSSVFDYISDYSEFPTSG</sequence>
<name>A0A8G2F0C3_9PROT</name>